<organism evidence="1 2">
    <name type="scientific">Actinosynnema pretiosum subsp. pretiosum</name>
    <dbReference type="NCBI Taxonomy" id="103721"/>
    <lineage>
        <taxon>Bacteria</taxon>
        <taxon>Bacillati</taxon>
        <taxon>Actinomycetota</taxon>
        <taxon>Actinomycetes</taxon>
        <taxon>Pseudonocardiales</taxon>
        <taxon>Pseudonocardiaceae</taxon>
        <taxon>Actinosynnema</taxon>
    </lineage>
</organism>
<accession>A0AA45R4G7</accession>
<sequence>MPYTVRVRPEAFDNAITTTGLSAAGVTEAMSVTPAALNSVRGGQEPDPEFIAGALLAFAPLTFEDLFEVLAHPAGT</sequence>
<dbReference type="Proteomes" id="UP000677152">
    <property type="component" value="Chromosome"/>
</dbReference>
<gene>
    <name evidence="1" type="ORF">KCV87_00945</name>
</gene>
<evidence type="ECO:0000313" key="2">
    <source>
        <dbReference type="Proteomes" id="UP000677152"/>
    </source>
</evidence>
<evidence type="ECO:0000313" key="1">
    <source>
        <dbReference type="EMBL" id="QUF04744.1"/>
    </source>
</evidence>
<proteinExistence type="predicted"/>
<dbReference type="AlphaFoldDB" id="A0AA45R4G7"/>
<protein>
    <submittedName>
        <fullName evidence="1">Transcriptional regulator</fullName>
    </submittedName>
</protein>
<dbReference type="EMBL" id="CP073249">
    <property type="protein sequence ID" value="QUF04744.1"/>
    <property type="molecule type" value="Genomic_DNA"/>
</dbReference>
<name>A0AA45R4G7_9PSEU</name>
<reference evidence="1" key="1">
    <citation type="submission" date="2021-04" db="EMBL/GenBank/DDBJ databases">
        <title>Genomic sequence of Actinosynnema pretiosum subsp. pretiosum ATCC 31280 (C-14919).</title>
        <authorList>
            <person name="Bai L."/>
            <person name="Wang X."/>
            <person name="Xiao Y."/>
        </authorList>
    </citation>
    <scope>NUCLEOTIDE SEQUENCE</scope>
    <source>
        <strain evidence="1">ATCC 31280</strain>
    </source>
</reference>